<dbReference type="Proteomes" id="UP001589838">
    <property type="component" value="Unassembled WGS sequence"/>
</dbReference>
<feature type="transmembrane region" description="Helical" evidence="1">
    <location>
        <begin position="152"/>
        <end position="175"/>
    </location>
</feature>
<gene>
    <name evidence="2" type="ORF">ACFFHM_00780</name>
</gene>
<feature type="transmembrane region" description="Helical" evidence="1">
    <location>
        <begin position="220"/>
        <end position="241"/>
    </location>
</feature>
<reference evidence="2 3" key="1">
    <citation type="submission" date="2024-09" db="EMBL/GenBank/DDBJ databases">
        <authorList>
            <person name="Sun Q."/>
            <person name="Mori K."/>
        </authorList>
    </citation>
    <scope>NUCLEOTIDE SEQUENCE [LARGE SCALE GENOMIC DNA]</scope>
    <source>
        <strain evidence="2 3">NCAIM B.02610</strain>
    </source>
</reference>
<organism evidence="2 3">
    <name type="scientific">Halalkalibacter kiskunsagensis</name>
    <dbReference type="NCBI Taxonomy" id="1548599"/>
    <lineage>
        <taxon>Bacteria</taxon>
        <taxon>Bacillati</taxon>
        <taxon>Bacillota</taxon>
        <taxon>Bacilli</taxon>
        <taxon>Bacillales</taxon>
        <taxon>Bacillaceae</taxon>
        <taxon>Halalkalibacter</taxon>
    </lineage>
</organism>
<keyword evidence="1" id="KW-0472">Membrane</keyword>
<evidence type="ECO:0000313" key="2">
    <source>
        <dbReference type="EMBL" id="MFC0469138.1"/>
    </source>
</evidence>
<keyword evidence="1" id="KW-0812">Transmembrane</keyword>
<dbReference type="RefSeq" id="WP_335958321.1">
    <property type="nucleotide sequence ID" value="NZ_JAXBLX010000001.1"/>
</dbReference>
<sequence length="286" mass="32013">MKELTDLLKKEKALTLTGFLGLVLGGLCQSYILLFGAQVGLEGDLAKAVSFNIALGIFLLTTAIIVSFANFSHKAKMIFRCFYIITALYSYGIETIQHFRGIDPRFTQVGSPLDGIFGLLFGLVSIAMIVFYVILAMQFFRKDSMKTERSRVILGVRYGMFSTMLAFAAGIWIITIQSRFIGESGNIIWLHGLGFHGLQLVPLIAWLLEKQSRFIGMRMIHLSGLSWSFFIILIALQTMLGRTIFEMSYIMIGTVIFFVISIGILAIVIYTVLKDRNIKTSISQNV</sequence>
<feature type="transmembrane region" description="Helical" evidence="1">
    <location>
        <begin position="12"/>
        <end position="37"/>
    </location>
</feature>
<protein>
    <recommendedName>
        <fullName evidence="4">DUF998 domain-containing protein</fullName>
    </recommendedName>
</protein>
<keyword evidence="1" id="KW-1133">Transmembrane helix</keyword>
<evidence type="ECO:0000256" key="1">
    <source>
        <dbReference type="SAM" id="Phobius"/>
    </source>
</evidence>
<evidence type="ECO:0008006" key="4">
    <source>
        <dbReference type="Google" id="ProtNLM"/>
    </source>
</evidence>
<evidence type="ECO:0000313" key="3">
    <source>
        <dbReference type="Proteomes" id="UP001589838"/>
    </source>
</evidence>
<proteinExistence type="predicted"/>
<name>A0ABV6KAK9_9BACI</name>
<feature type="transmembrane region" description="Helical" evidence="1">
    <location>
        <begin position="247"/>
        <end position="273"/>
    </location>
</feature>
<feature type="transmembrane region" description="Helical" evidence="1">
    <location>
        <begin position="78"/>
        <end position="96"/>
    </location>
</feature>
<accession>A0ABV6KAK9</accession>
<comment type="caution">
    <text evidence="2">The sequence shown here is derived from an EMBL/GenBank/DDBJ whole genome shotgun (WGS) entry which is preliminary data.</text>
</comment>
<dbReference type="EMBL" id="JBHLUX010000001">
    <property type="protein sequence ID" value="MFC0469138.1"/>
    <property type="molecule type" value="Genomic_DNA"/>
</dbReference>
<feature type="transmembrane region" description="Helical" evidence="1">
    <location>
        <begin position="116"/>
        <end position="140"/>
    </location>
</feature>
<feature type="transmembrane region" description="Helical" evidence="1">
    <location>
        <begin position="187"/>
        <end position="208"/>
    </location>
</feature>
<feature type="transmembrane region" description="Helical" evidence="1">
    <location>
        <begin position="49"/>
        <end position="71"/>
    </location>
</feature>
<keyword evidence="3" id="KW-1185">Reference proteome</keyword>